<proteinExistence type="predicted"/>
<feature type="region of interest" description="Disordered" evidence="1">
    <location>
        <begin position="689"/>
        <end position="714"/>
    </location>
</feature>
<feature type="compositionally biased region" description="Polar residues" evidence="1">
    <location>
        <begin position="161"/>
        <end position="175"/>
    </location>
</feature>
<feature type="compositionally biased region" description="Basic and acidic residues" evidence="1">
    <location>
        <begin position="809"/>
        <end position="824"/>
    </location>
</feature>
<dbReference type="Proteomes" id="UP000193689">
    <property type="component" value="Unassembled WGS sequence"/>
</dbReference>
<feature type="region of interest" description="Disordered" evidence="1">
    <location>
        <begin position="920"/>
        <end position="988"/>
    </location>
</feature>
<dbReference type="STRING" id="1141098.A0A1Y2E3F0"/>
<dbReference type="AlphaFoldDB" id="A0A1Y2E3F0"/>
<accession>A0A1Y2E3F0</accession>
<sequence>MDTSNYRLPRRSASHGTLRSSYAHHGRPLHKPLRSVNENSVLLHSPGALESMLKTTTETGDIGIFSIKPSSSSNLGELTPRRNNISRGTGQMLPPVRRSVDDRRKPPSHRDTTSEILSMYGSASQSSVTSTLTPSTDEIGGQRSYSMTTVGSRHLSHHKSNATMQSQASGSNMQRPRSPFPYPTRLKRPGARPSSPAVTENGLVDYSRMVEINRISLRTSHGPYKSSYPQPRRPPPLGLRADANQSTPPLLGQGPPMRRHPGPPSVRTVSAASVASWNAPFRDRLDSNSSRTSSLTSVINMYHRMPSALKNTQLAPPAPPPRYYDYTEEFESKQPRSSTPVQPVAPVPTRAPSAQRPMVLREGSEEQLAAALGVDAESESLQENENRSDSGDTEHIQARKDVGGHGDGDSDQPTTGQGLTQRTPASPPQGIVAVPNSAGRKRTQTRGSDIDLLPSQIGRGSMDTFNPSLDIESREATYSYLSYRATASSKTMSALPGRQVQVQGSGTPTIRSEQGVILKDDVEDESSLERASHASVDRTEVATPIISVQSPSKGGSNSNPADGHSKTLDEKAQGTFVRPLRRGTSTEPLGSMVVDSKPNSNLAAGPSLMGEDLRLKLDAIVENAESRKSSISSNPGENTVHRCSDERGDVNSSPDTTNSLRMKGSENNFNQYRCHRRNQAALNIATKDLPRESSGDFPRLTPSCSETPLISPKPISPARQLKVKNSIPQLMKALPPLPGEPGYVQPSTPPTTGDEDDVAEVLAPFSFASSDTSNVFRGPNKTQFPTNSMCDGGNRLSSLPKKLPKIRLRPKEAIYSRTNPRDSRPWNSDSNYPWCSHSPEIEHESEDGNDNSLASAKRKFRLRGSRSVGGGSPSPTTVRRHPAARGSEIVASLARQQAKDLFSLPSGLSSAFREVSRKLTSSTHHDVGSSIEKPGVASEDPRNAEARQENQGAELEPKKQRILTRVRGRRDWSTTRARKSAGSKRQQRLRKSLSNIGWIIERSPHVRRGQAMPTSVTQLVPDKRQAGLDSVLGTDNIDFDSKQFTVSEGLSPVPPQRARFRRRVRDKVSKWMRRTKETVKAYGKKIHGM</sequence>
<feature type="compositionally biased region" description="Basic and acidic residues" evidence="1">
    <location>
        <begin position="639"/>
        <end position="649"/>
    </location>
</feature>
<feature type="compositionally biased region" description="Polar residues" evidence="1">
    <location>
        <begin position="411"/>
        <end position="424"/>
    </location>
</feature>
<feature type="region of interest" description="Disordered" evidence="1">
    <location>
        <begin position="217"/>
        <end position="267"/>
    </location>
</feature>
<feature type="compositionally biased region" description="Basic residues" evidence="1">
    <location>
        <begin position="976"/>
        <end position="988"/>
    </location>
</feature>
<keyword evidence="3" id="KW-1185">Reference proteome</keyword>
<feature type="compositionally biased region" description="Basic and acidic residues" evidence="1">
    <location>
        <begin position="384"/>
        <end position="408"/>
    </location>
</feature>
<evidence type="ECO:0000313" key="3">
    <source>
        <dbReference type="Proteomes" id="UP000193689"/>
    </source>
</evidence>
<dbReference type="GeneID" id="63781246"/>
<dbReference type="EMBL" id="MCFJ01000005">
    <property type="protein sequence ID" value="ORY65957.1"/>
    <property type="molecule type" value="Genomic_DNA"/>
</dbReference>
<evidence type="ECO:0000313" key="2">
    <source>
        <dbReference type="EMBL" id="ORY65957.1"/>
    </source>
</evidence>
<comment type="caution">
    <text evidence="2">The sequence shown here is derived from an EMBL/GenBank/DDBJ whole genome shotgun (WGS) entry which is preliminary data.</text>
</comment>
<feature type="compositionally biased region" description="Polar residues" evidence="1">
    <location>
        <begin position="121"/>
        <end position="136"/>
    </location>
</feature>
<feature type="compositionally biased region" description="Polar residues" evidence="1">
    <location>
        <begin position="73"/>
        <end position="89"/>
    </location>
</feature>
<reference evidence="2 3" key="1">
    <citation type="submission" date="2016-07" db="EMBL/GenBank/DDBJ databases">
        <title>Pervasive Adenine N6-methylation of Active Genes in Fungi.</title>
        <authorList>
            <consortium name="DOE Joint Genome Institute"/>
            <person name="Mondo S.J."/>
            <person name="Dannebaum R.O."/>
            <person name="Kuo R.C."/>
            <person name="Labutti K."/>
            <person name="Haridas S."/>
            <person name="Kuo A."/>
            <person name="Salamov A."/>
            <person name="Ahrendt S.R."/>
            <person name="Lipzen A."/>
            <person name="Sullivan W."/>
            <person name="Andreopoulos W.B."/>
            <person name="Clum A."/>
            <person name="Lindquist E."/>
            <person name="Daum C."/>
            <person name="Ramamoorthy G.K."/>
            <person name="Gryganskyi A."/>
            <person name="Culley D."/>
            <person name="Magnuson J.K."/>
            <person name="James T.Y."/>
            <person name="O'Malley M.A."/>
            <person name="Stajich J.E."/>
            <person name="Spatafora J.W."/>
            <person name="Visel A."/>
            <person name="Grigoriev I.V."/>
        </authorList>
    </citation>
    <scope>NUCLEOTIDE SEQUENCE [LARGE SCALE GENOMIC DNA]</scope>
    <source>
        <strain evidence="2 3">CBS 129021</strain>
    </source>
</reference>
<protein>
    <submittedName>
        <fullName evidence="2">Uncharacterized protein</fullName>
    </submittedName>
</protein>
<evidence type="ECO:0000256" key="1">
    <source>
        <dbReference type="SAM" id="MobiDB-lite"/>
    </source>
</evidence>
<feature type="compositionally biased region" description="Basic and acidic residues" evidence="1">
    <location>
        <begin position="563"/>
        <end position="572"/>
    </location>
</feature>
<feature type="compositionally biased region" description="Basic residues" evidence="1">
    <location>
        <begin position="22"/>
        <end position="33"/>
    </location>
</feature>
<feature type="compositionally biased region" description="Basic and acidic residues" evidence="1">
    <location>
        <begin position="527"/>
        <end position="540"/>
    </location>
</feature>
<dbReference type="OrthoDB" id="4156126at2759"/>
<feature type="region of interest" description="Disordered" evidence="1">
    <location>
        <begin position="73"/>
        <end position="202"/>
    </location>
</feature>
<feature type="compositionally biased region" description="Polar residues" evidence="1">
    <location>
        <begin position="546"/>
        <end position="560"/>
    </location>
</feature>
<feature type="region of interest" description="Disordered" evidence="1">
    <location>
        <begin position="375"/>
        <end position="456"/>
    </location>
</feature>
<feature type="region of interest" description="Disordered" evidence="1">
    <location>
        <begin position="521"/>
        <end position="573"/>
    </location>
</feature>
<gene>
    <name evidence="2" type="ORF">BCR38DRAFT_511578</name>
</gene>
<feature type="region of interest" description="Disordered" evidence="1">
    <location>
        <begin position="310"/>
        <end position="359"/>
    </location>
</feature>
<feature type="compositionally biased region" description="Polar residues" evidence="1">
    <location>
        <begin position="650"/>
        <end position="664"/>
    </location>
</feature>
<name>A0A1Y2E3F0_9PEZI</name>
<feature type="region of interest" description="Disordered" evidence="1">
    <location>
        <begin position="860"/>
        <end position="884"/>
    </location>
</feature>
<dbReference type="RefSeq" id="XP_040716921.1">
    <property type="nucleotide sequence ID" value="XM_040865034.1"/>
</dbReference>
<feature type="compositionally biased region" description="Basic and acidic residues" evidence="1">
    <location>
        <begin position="939"/>
        <end position="948"/>
    </location>
</feature>
<feature type="region of interest" description="Disordered" evidence="1">
    <location>
        <begin position="770"/>
        <end position="831"/>
    </location>
</feature>
<organism evidence="2 3">
    <name type="scientific">Pseudomassariella vexata</name>
    <dbReference type="NCBI Taxonomy" id="1141098"/>
    <lineage>
        <taxon>Eukaryota</taxon>
        <taxon>Fungi</taxon>
        <taxon>Dikarya</taxon>
        <taxon>Ascomycota</taxon>
        <taxon>Pezizomycotina</taxon>
        <taxon>Sordariomycetes</taxon>
        <taxon>Xylariomycetidae</taxon>
        <taxon>Amphisphaeriales</taxon>
        <taxon>Pseudomassariaceae</taxon>
        <taxon>Pseudomassariella</taxon>
    </lineage>
</organism>
<feature type="compositionally biased region" description="Basic and acidic residues" evidence="1">
    <location>
        <begin position="98"/>
        <end position="113"/>
    </location>
</feature>
<dbReference type="InParanoid" id="A0A1Y2E3F0"/>
<feature type="compositionally biased region" description="Polar residues" evidence="1">
    <location>
        <begin position="770"/>
        <end position="789"/>
    </location>
</feature>
<feature type="region of interest" description="Disordered" evidence="1">
    <location>
        <begin position="626"/>
        <end position="664"/>
    </location>
</feature>
<feature type="region of interest" description="Disordered" evidence="1">
    <location>
        <begin position="1"/>
        <end position="33"/>
    </location>
</feature>